<name>A0A2S8HGJ2_9PSED</name>
<evidence type="ECO:0000256" key="4">
    <source>
        <dbReference type="ARBA" id="ARBA00022553"/>
    </source>
</evidence>
<dbReference type="CDD" id="cd00075">
    <property type="entry name" value="HATPase"/>
    <property type="match status" value="1"/>
</dbReference>
<dbReference type="EMBL" id="PUIN01000011">
    <property type="protein sequence ID" value="PQP01621.1"/>
    <property type="molecule type" value="Genomic_DNA"/>
</dbReference>
<sequence>MKSSSLQKRLGLGLTLGMTLLWLGATVGAWLVVQHELNEAFDSALEETAQRILPLAVLEISNRETPDETQHVATLKVHKEYLTYLVRDVTGKILMQSHDANPDIFNKQPTEGFSTTEKYRLYGASALRETLFIEIAEPLGHRREAAREALFALLMPLLALIPISLLGTWLFVRISLHSVLAYRHAVEARGVGDLSPIKVSRLPAEIDPLADAVNHLLERLRKALEAERSFTANSAHELRTPLAATLAQVQRLRHEAPEGPLRVRAAKIENSLRELARLSEKLMQLAKAEGGGLLSETPQDLIPLLAHVVDEWNHSSARHIDLQLPTQASVYSVIDPDAFAILLRNLIENALKYGAADQPIEVSLTDQALLRVVNGGPVVPEPVLQHLTERFVRGHSEASGSGLGLAIAKTIVQGVNARMMLVSPATGRQEGFEVRVWLPLASTVEGRGQA</sequence>
<evidence type="ECO:0000259" key="14">
    <source>
        <dbReference type="PROSITE" id="PS50885"/>
    </source>
</evidence>
<comment type="subcellular location">
    <subcellularLocation>
        <location evidence="2">Membrane</location>
        <topology evidence="2">Multi-pass membrane protein</topology>
    </subcellularLocation>
</comment>
<keyword evidence="10 12" id="KW-1133">Transmembrane helix</keyword>
<evidence type="ECO:0000256" key="2">
    <source>
        <dbReference type="ARBA" id="ARBA00004141"/>
    </source>
</evidence>
<keyword evidence="9" id="KW-0067">ATP-binding</keyword>
<dbReference type="EC" id="2.7.13.3" evidence="3"/>
<evidence type="ECO:0000256" key="1">
    <source>
        <dbReference type="ARBA" id="ARBA00000085"/>
    </source>
</evidence>
<dbReference type="RefSeq" id="WP_105344604.1">
    <property type="nucleotide sequence ID" value="NZ_PUIN01000011.1"/>
</dbReference>
<keyword evidence="11" id="KW-0902">Two-component regulatory system</keyword>
<dbReference type="Proteomes" id="UP000239687">
    <property type="component" value="Unassembled WGS sequence"/>
</dbReference>
<organism evidence="15 16">
    <name type="scientific">Pseudomonas frederiksbergensis</name>
    <dbReference type="NCBI Taxonomy" id="104087"/>
    <lineage>
        <taxon>Bacteria</taxon>
        <taxon>Pseudomonadati</taxon>
        <taxon>Pseudomonadota</taxon>
        <taxon>Gammaproteobacteria</taxon>
        <taxon>Pseudomonadales</taxon>
        <taxon>Pseudomonadaceae</taxon>
        <taxon>Pseudomonas</taxon>
    </lineage>
</organism>
<protein>
    <recommendedName>
        <fullName evidence="3">histidine kinase</fullName>
        <ecNumber evidence="3">2.7.13.3</ecNumber>
    </recommendedName>
</protein>
<evidence type="ECO:0000313" key="16">
    <source>
        <dbReference type="Proteomes" id="UP000239687"/>
    </source>
</evidence>
<evidence type="ECO:0000256" key="12">
    <source>
        <dbReference type="SAM" id="Phobius"/>
    </source>
</evidence>
<dbReference type="InterPro" id="IPR003661">
    <property type="entry name" value="HisK_dim/P_dom"/>
</dbReference>
<dbReference type="InterPro" id="IPR050428">
    <property type="entry name" value="TCS_sensor_his_kinase"/>
</dbReference>
<dbReference type="InterPro" id="IPR036097">
    <property type="entry name" value="HisK_dim/P_sf"/>
</dbReference>
<dbReference type="GO" id="GO:0005886">
    <property type="term" value="C:plasma membrane"/>
    <property type="evidence" value="ECO:0007669"/>
    <property type="project" value="TreeGrafter"/>
</dbReference>
<proteinExistence type="predicted"/>
<dbReference type="SMART" id="SM00388">
    <property type="entry name" value="HisKA"/>
    <property type="match status" value="1"/>
</dbReference>
<feature type="domain" description="HAMP" evidence="14">
    <location>
        <begin position="173"/>
        <end position="225"/>
    </location>
</feature>
<feature type="domain" description="Histidine kinase" evidence="13">
    <location>
        <begin position="233"/>
        <end position="442"/>
    </location>
</feature>
<dbReference type="AlphaFoldDB" id="A0A2S8HGJ2"/>
<dbReference type="GO" id="GO:0005524">
    <property type="term" value="F:ATP binding"/>
    <property type="evidence" value="ECO:0007669"/>
    <property type="project" value="UniProtKB-KW"/>
</dbReference>
<dbReference type="PANTHER" id="PTHR45436">
    <property type="entry name" value="SENSOR HISTIDINE KINASE YKOH"/>
    <property type="match status" value="1"/>
</dbReference>
<feature type="transmembrane region" description="Helical" evidence="12">
    <location>
        <begin position="149"/>
        <end position="172"/>
    </location>
</feature>
<evidence type="ECO:0000256" key="6">
    <source>
        <dbReference type="ARBA" id="ARBA00022692"/>
    </source>
</evidence>
<gene>
    <name evidence="15" type="ORF">C5612_19920</name>
</gene>
<keyword evidence="5" id="KW-0808">Transferase</keyword>
<dbReference type="SMART" id="SM00387">
    <property type="entry name" value="HATPase_c"/>
    <property type="match status" value="1"/>
</dbReference>
<dbReference type="SUPFAM" id="SSF47384">
    <property type="entry name" value="Homodimeric domain of signal transducing histidine kinase"/>
    <property type="match status" value="1"/>
</dbReference>
<dbReference type="PROSITE" id="PS50885">
    <property type="entry name" value="HAMP"/>
    <property type="match status" value="1"/>
</dbReference>
<dbReference type="Gene3D" id="3.30.565.10">
    <property type="entry name" value="Histidine kinase-like ATPase, C-terminal domain"/>
    <property type="match status" value="1"/>
</dbReference>
<dbReference type="InterPro" id="IPR036890">
    <property type="entry name" value="HATPase_C_sf"/>
</dbReference>
<keyword evidence="6 12" id="KW-0812">Transmembrane</keyword>
<keyword evidence="7" id="KW-0547">Nucleotide-binding</keyword>
<comment type="caution">
    <text evidence="15">The sequence shown here is derived from an EMBL/GenBank/DDBJ whole genome shotgun (WGS) entry which is preliminary data.</text>
</comment>
<dbReference type="GO" id="GO:0000155">
    <property type="term" value="F:phosphorelay sensor kinase activity"/>
    <property type="evidence" value="ECO:0007669"/>
    <property type="project" value="InterPro"/>
</dbReference>
<evidence type="ECO:0000256" key="9">
    <source>
        <dbReference type="ARBA" id="ARBA00022840"/>
    </source>
</evidence>
<accession>A0A2S8HGJ2</accession>
<dbReference type="PANTHER" id="PTHR45436:SF14">
    <property type="entry name" value="SENSOR PROTEIN QSEC"/>
    <property type="match status" value="1"/>
</dbReference>
<keyword evidence="12" id="KW-0472">Membrane</keyword>
<keyword evidence="4" id="KW-0597">Phosphoprotein</keyword>
<dbReference type="PROSITE" id="PS50109">
    <property type="entry name" value="HIS_KIN"/>
    <property type="match status" value="1"/>
</dbReference>
<evidence type="ECO:0000259" key="13">
    <source>
        <dbReference type="PROSITE" id="PS50109"/>
    </source>
</evidence>
<dbReference type="SUPFAM" id="SSF55874">
    <property type="entry name" value="ATPase domain of HSP90 chaperone/DNA topoisomerase II/histidine kinase"/>
    <property type="match status" value="1"/>
</dbReference>
<dbReference type="InterPro" id="IPR003594">
    <property type="entry name" value="HATPase_dom"/>
</dbReference>
<feature type="transmembrane region" description="Helical" evidence="12">
    <location>
        <begin position="12"/>
        <end position="33"/>
    </location>
</feature>
<evidence type="ECO:0000256" key="5">
    <source>
        <dbReference type="ARBA" id="ARBA00022679"/>
    </source>
</evidence>
<reference evidence="15 16" key="1">
    <citation type="submission" date="2018-02" db="EMBL/GenBank/DDBJ databases">
        <title>Draft genome sequencing of Pseudomonas frederiksbergensis 11-D3.</title>
        <authorList>
            <person name="Zheng B.-X."/>
        </authorList>
    </citation>
    <scope>NUCLEOTIDE SEQUENCE [LARGE SCALE GENOMIC DNA]</scope>
    <source>
        <strain evidence="15 16">11-D3</strain>
    </source>
</reference>
<evidence type="ECO:0000256" key="11">
    <source>
        <dbReference type="ARBA" id="ARBA00023012"/>
    </source>
</evidence>
<dbReference type="CDD" id="cd00082">
    <property type="entry name" value="HisKA"/>
    <property type="match status" value="1"/>
</dbReference>
<dbReference type="InterPro" id="IPR003660">
    <property type="entry name" value="HAMP_dom"/>
</dbReference>
<comment type="catalytic activity">
    <reaction evidence="1">
        <text>ATP + protein L-histidine = ADP + protein N-phospho-L-histidine.</text>
        <dbReference type="EC" id="2.7.13.3"/>
    </reaction>
</comment>
<evidence type="ECO:0000313" key="15">
    <source>
        <dbReference type="EMBL" id="PQP01621.1"/>
    </source>
</evidence>
<evidence type="ECO:0000256" key="8">
    <source>
        <dbReference type="ARBA" id="ARBA00022777"/>
    </source>
</evidence>
<dbReference type="Pfam" id="PF02518">
    <property type="entry name" value="HATPase_c"/>
    <property type="match status" value="1"/>
</dbReference>
<evidence type="ECO:0000256" key="10">
    <source>
        <dbReference type="ARBA" id="ARBA00022989"/>
    </source>
</evidence>
<dbReference type="Pfam" id="PF08521">
    <property type="entry name" value="2CSK_N"/>
    <property type="match status" value="1"/>
</dbReference>
<dbReference type="InterPro" id="IPR005467">
    <property type="entry name" value="His_kinase_dom"/>
</dbReference>
<dbReference type="Gene3D" id="1.10.287.130">
    <property type="match status" value="1"/>
</dbReference>
<evidence type="ECO:0000256" key="3">
    <source>
        <dbReference type="ARBA" id="ARBA00012438"/>
    </source>
</evidence>
<dbReference type="Pfam" id="PF00512">
    <property type="entry name" value="HisKA"/>
    <property type="match status" value="1"/>
</dbReference>
<evidence type="ECO:0000256" key="7">
    <source>
        <dbReference type="ARBA" id="ARBA00022741"/>
    </source>
</evidence>
<keyword evidence="8 15" id="KW-0418">Kinase</keyword>
<dbReference type="Gene3D" id="1.20.5.1040">
    <property type="entry name" value="Sensor protein qsec"/>
    <property type="match status" value="1"/>
</dbReference>
<dbReference type="InterPro" id="IPR013727">
    <property type="entry name" value="2CSK_N"/>
</dbReference>